<dbReference type="PROSITE" id="PS52016">
    <property type="entry name" value="TONB_DEPENDENT_REC_3"/>
    <property type="match status" value="1"/>
</dbReference>
<evidence type="ECO:0000256" key="7">
    <source>
        <dbReference type="PROSITE-ProRule" id="PRU01360"/>
    </source>
</evidence>
<keyword evidence="2 7" id="KW-0813">Transport</keyword>
<dbReference type="AlphaFoldDB" id="A0AAW7DLK5"/>
<dbReference type="Pfam" id="PF07715">
    <property type="entry name" value="Plug"/>
    <property type="match status" value="1"/>
</dbReference>
<accession>A0AAW7DLK5</accession>
<evidence type="ECO:0000256" key="6">
    <source>
        <dbReference type="ARBA" id="ARBA00023237"/>
    </source>
</evidence>
<dbReference type="InterPro" id="IPR012910">
    <property type="entry name" value="Plug_dom"/>
</dbReference>
<sequence>MRLKLFLLGIVGTLLLSKAYSQEDTISKNRKDSLVLENNDNFTRNLQEVVVVGYGSVKKQNLTSAIEQVKADVFDDRPIYNLEQGLQGNAAGVNVVQPSGKPGSGLEVRIRGINSINSSTRPLYVIDGIQTYDISSINPDDVVDMVVLKDASSTAIYGVNGSSGVIIVTTKKAKKNKTTFGFNAYAGFSKVADNIDVLNLDQYKTLLNEINPGYLATANSEKYAGINTNWRNEVFQTGIDQNYNVNYGFGEENFRIYSSFGYQGIEGIIKPARNNRFSSRVNFDADIAKWLKVNGAFSYTRTNMYNSSDNKSVARGGIVLAALNTPAFLPIYAEQLKVRETDPATGQYIDGYKDGQFAQNPYQSSWENPVAYQSQKDENVTDRFLSSLNFEVNLLKNLVWKPAFTLDYMNMKNEKFIDPYRTSYGRQESGTGSLDNYLYQNYNIENTLNYKLNQDEHDFGFIVGNSIQENKYKRHGYWGRNFPVDIRSFDYNLAREDSRTQSRDESITRYVSFFGQANYTYNDKYSLMAVLRASGASSLAPGNKWGYFPGVSAAWVISNEEFLKGSKVVNYLKLRAGWGITGNVSGIPAYSYWSLRKEANIGSDVLNPVQTENADLTWETTEDKNIGIDFGFLRDRIKFSADYYHRNTKDLLMSLSFSGIPVPYQYNGGEMTNKGFEFSLSTVNINSADFKWNTSFNISFNKNKVESINYLDIRDMGYFETVGADAVRLMPGHVVGAFYGYKVDKVDPNTGDLLYKDLDGNGEFNVGDRTFIGNPNPDFTFGFTNNFKYKNLYLDFLITGSVGNDIFNASRLDLELMNDFKNQSTAVLDRWTTPGQITNVPKAGSSSALFISDRFVEDGTYVRLKAVTLGYNFKKALGFNNINLYVTGQNLFTITNYSGFDPEVNSNGGSIIGIDYGVYPQVRTFIVGLKANL</sequence>
<dbReference type="NCBIfam" id="TIGR04056">
    <property type="entry name" value="OMP_RagA_SusC"/>
    <property type="match status" value="1"/>
</dbReference>
<reference evidence="9" key="1">
    <citation type="submission" date="2020-06" db="EMBL/GenBank/DDBJ databases">
        <authorList>
            <person name="Dong N."/>
        </authorList>
    </citation>
    <scope>NUCLEOTIDE SEQUENCE</scope>
    <source>
        <strain evidence="9">210</strain>
    </source>
</reference>
<evidence type="ECO:0000256" key="5">
    <source>
        <dbReference type="ARBA" id="ARBA00023136"/>
    </source>
</evidence>
<keyword evidence="3 7" id="KW-1134">Transmembrane beta strand</keyword>
<organism evidence="9 10">
    <name type="scientific">Empedobacter falsenii</name>
    <dbReference type="NCBI Taxonomy" id="343874"/>
    <lineage>
        <taxon>Bacteria</taxon>
        <taxon>Pseudomonadati</taxon>
        <taxon>Bacteroidota</taxon>
        <taxon>Flavobacteriia</taxon>
        <taxon>Flavobacteriales</taxon>
        <taxon>Weeksellaceae</taxon>
        <taxon>Empedobacter</taxon>
    </lineage>
</organism>
<evidence type="ECO:0000259" key="8">
    <source>
        <dbReference type="Pfam" id="PF07715"/>
    </source>
</evidence>
<proteinExistence type="inferred from homology"/>
<keyword evidence="6 7" id="KW-0998">Cell outer membrane</keyword>
<comment type="caution">
    <text evidence="9">The sequence shown here is derived from an EMBL/GenBank/DDBJ whole genome shotgun (WGS) entry which is preliminary data.</text>
</comment>
<comment type="similarity">
    <text evidence="7">Belongs to the TonB-dependent receptor family.</text>
</comment>
<feature type="domain" description="TonB-dependent receptor plug" evidence="8">
    <location>
        <begin position="59"/>
        <end position="165"/>
    </location>
</feature>
<dbReference type="Gene3D" id="2.170.130.10">
    <property type="entry name" value="TonB-dependent receptor, plug domain"/>
    <property type="match status" value="1"/>
</dbReference>
<gene>
    <name evidence="9" type="ORF">HX095_14875</name>
</gene>
<evidence type="ECO:0000256" key="4">
    <source>
        <dbReference type="ARBA" id="ARBA00022692"/>
    </source>
</evidence>
<evidence type="ECO:0000313" key="10">
    <source>
        <dbReference type="Proteomes" id="UP001173578"/>
    </source>
</evidence>
<dbReference type="RefSeq" id="WP_286486879.1">
    <property type="nucleotide sequence ID" value="NZ_JACALR010000007.1"/>
</dbReference>
<dbReference type="Proteomes" id="UP001173578">
    <property type="component" value="Unassembled WGS sequence"/>
</dbReference>
<evidence type="ECO:0000313" key="9">
    <source>
        <dbReference type="EMBL" id="MDM1552493.1"/>
    </source>
</evidence>
<evidence type="ECO:0000256" key="1">
    <source>
        <dbReference type="ARBA" id="ARBA00004571"/>
    </source>
</evidence>
<dbReference type="InterPro" id="IPR037066">
    <property type="entry name" value="Plug_dom_sf"/>
</dbReference>
<dbReference type="InterPro" id="IPR036942">
    <property type="entry name" value="Beta-barrel_TonB_sf"/>
</dbReference>
<evidence type="ECO:0000256" key="3">
    <source>
        <dbReference type="ARBA" id="ARBA00022452"/>
    </source>
</evidence>
<dbReference type="SUPFAM" id="SSF56935">
    <property type="entry name" value="Porins"/>
    <property type="match status" value="1"/>
</dbReference>
<keyword evidence="4 7" id="KW-0812">Transmembrane</keyword>
<evidence type="ECO:0000256" key="2">
    <source>
        <dbReference type="ARBA" id="ARBA00022448"/>
    </source>
</evidence>
<dbReference type="InterPro" id="IPR039426">
    <property type="entry name" value="TonB-dep_rcpt-like"/>
</dbReference>
<comment type="subcellular location">
    <subcellularLocation>
        <location evidence="1 7">Cell outer membrane</location>
        <topology evidence="1 7">Multi-pass membrane protein</topology>
    </subcellularLocation>
</comment>
<dbReference type="EMBL" id="JACALR010000007">
    <property type="protein sequence ID" value="MDM1552493.1"/>
    <property type="molecule type" value="Genomic_DNA"/>
</dbReference>
<dbReference type="GO" id="GO:0009279">
    <property type="term" value="C:cell outer membrane"/>
    <property type="evidence" value="ECO:0007669"/>
    <property type="project" value="UniProtKB-SubCell"/>
</dbReference>
<dbReference type="InterPro" id="IPR023996">
    <property type="entry name" value="TonB-dep_OMP_SusC/RagA"/>
</dbReference>
<reference evidence="9" key="2">
    <citation type="journal article" date="2022" name="Sci. Total Environ.">
        <title>Prevalence, transmission, and molecular epidemiology of tet(X)-positive bacteria among humans, animals, and environmental niches in China: An epidemiological, and genomic-based study.</title>
        <authorList>
            <person name="Dong N."/>
            <person name="Zeng Y."/>
            <person name="Cai C."/>
            <person name="Sun C."/>
            <person name="Lu J."/>
            <person name="Liu C."/>
            <person name="Zhou H."/>
            <person name="Sun Q."/>
            <person name="Shu L."/>
            <person name="Wang H."/>
            <person name="Wang Y."/>
            <person name="Wang S."/>
            <person name="Wu C."/>
            <person name="Chan E.W."/>
            <person name="Chen G."/>
            <person name="Shen Z."/>
            <person name="Chen S."/>
            <person name="Zhang R."/>
        </authorList>
    </citation>
    <scope>NUCLEOTIDE SEQUENCE</scope>
    <source>
        <strain evidence="9">210</strain>
    </source>
</reference>
<protein>
    <submittedName>
        <fullName evidence="9">SusC/RagA family TonB-linked outer membrane protein</fullName>
    </submittedName>
</protein>
<name>A0AAW7DLK5_9FLAO</name>
<dbReference type="Gene3D" id="2.40.170.20">
    <property type="entry name" value="TonB-dependent receptor, beta-barrel domain"/>
    <property type="match status" value="1"/>
</dbReference>
<keyword evidence="5 7" id="KW-0472">Membrane</keyword>